<evidence type="ECO:0000313" key="2">
    <source>
        <dbReference type="Proteomes" id="UP000198310"/>
    </source>
</evidence>
<dbReference type="AlphaFoldDB" id="A0A238X1U6"/>
<organism evidence="1 2">
    <name type="scientific">Hymenobacter mucosus</name>
    <dbReference type="NCBI Taxonomy" id="1411120"/>
    <lineage>
        <taxon>Bacteria</taxon>
        <taxon>Pseudomonadati</taxon>
        <taxon>Bacteroidota</taxon>
        <taxon>Cytophagia</taxon>
        <taxon>Cytophagales</taxon>
        <taxon>Hymenobacteraceae</taxon>
        <taxon>Hymenobacter</taxon>
    </lineage>
</organism>
<accession>A0A238X1U6</accession>
<dbReference type="EMBL" id="FZNS01000003">
    <property type="protein sequence ID" value="SNR52523.1"/>
    <property type="molecule type" value="Genomic_DNA"/>
</dbReference>
<keyword evidence="2" id="KW-1185">Reference proteome</keyword>
<proteinExistence type="predicted"/>
<gene>
    <name evidence="1" type="ORF">SAMN06269173_103360</name>
</gene>
<reference evidence="2" key="1">
    <citation type="submission" date="2017-06" db="EMBL/GenBank/DDBJ databases">
        <authorList>
            <person name="Varghese N."/>
            <person name="Submissions S."/>
        </authorList>
    </citation>
    <scope>NUCLEOTIDE SEQUENCE [LARGE SCALE GENOMIC DNA]</scope>
    <source>
        <strain evidence="2">DSM 28041</strain>
    </source>
</reference>
<dbReference type="Proteomes" id="UP000198310">
    <property type="component" value="Unassembled WGS sequence"/>
</dbReference>
<sequence length="52" mass="5799">MICPIASPYFSKGAVLGLLQCTYWSALQLVPPAENREYVQADYNGASLTRQY</sequence>
<name>A0A238X1U6_9BACT</name>
<protein>
    <submittedName>
        <fullName evidence="1">Uncharacterized protein</fullName>
    </submittedName>
</protein>
<evidence type="ECO:0000313" key="1">
    <source>
        <dbReference type="EMBL" id="SNR52523.1"/>
    </source>
</evidence>